<reference evidence="1" key="1">
    <citation type="submission" date="2014-11" db="EMBL/GenBank/DDBJ databases">
        <authorList>
            <person name="Amaro Gonzalez C."/>
        </authorList>
    </citation>
    <scope>NUCLEOTIDE SEQUENCE</scope>
</reference>
<sequence>MKYKACYQHIVVVSVIRCECRLLITSICARVVQRKGSSVLS</sequence>
<dbReference type="AlphaFoldDB" id="A0A0E9T9G7"/>
<accession>A0A0E9T9G7</accession>
<name>A0A0E9T9G7_ANGAN</name>
<protein>
    <submittedName>
        <fullName evidence="1">Uncharacterized protein</fullName>
    </submittedName>
</protein>
<reference evidence="1" key="2">
    <citation type="journal article" date="2015" name="Fish Shellfish Immunol.">
        <title>Early steps in the European eel (Anguilla anguilla)-Vibrio vulnificus interaction in the gills: Role of the RtxA13 toxin.</title>
        <authorList>
            <person name="Callol A."/>
            <person name="Pajuelo D."/>
            <person name="Ebbesson L."/>
            <person name="Teles M."/>
            <person name="MacKenzie S."/>
            <person name="Amaro C."/>
        </authorList>
    </citation>
    <scope>NUCLEOTIDE SEQUENCE</scope>
</reference>
<organism evidence="1">
    <name type="scientific">Anguilla anguilla</name>
    <name type="common">European freshwater eel</name>
    <name type="synonym">Muraena anguilla</name>
    <dbReference type="NCBI Taxonomy" id="7936"/>
    <lineage>
        <taxon>Eukaryota</taxon>
        <taxon>Metazoa</taxon>
        <taxon>Chordata</taxon>
        <taxon>Craniata</taxon>
        <taxon>Vertebrata</taxon>
        <taxon>Euteleostomi</taxon>
        <taxon>Actinopterygii</taxon>
        <taxon>Neopterygii</taxon>
        <taxon>Teleostei</taxon>
        <taxon>Anguilliformes</taxon>
        <taxon>Anguillidae</taxon>
        <taxon>Anguilla</taxon>
    </lineage>
</organism>
<dbReference type="EMBL" id="GBXM01059057">
    <property type="protein sequence ID" value="JAH49520.1"/>
    <property type="molecule type" value="Transcribed_RNA"/>
</dbReference>
<evidence type="ECO:0000313" key="1">
    <source>
        <dbReference type="EMBL" id="JAH49520.1"/>
    </source>
</evidence>
<proteinExistence type="predicted"/>